<dbReference type="GO" id="GO:0006508">
    <property type="term" value="P:proteolysis"/>
    <property type="evidence" value="ECO:0007669"/>
    <property type="project" value="UniProtKB-KW"/>
</dbReference>
<evidence type="ECO:0000256" key="1">
    <source>
        <dbReference type="ARBA" id="ARBA00007447"/>
    </source>
</evidence>
<comment type="similarity">
    <text evidence="1">Belongs to the peptidase A1 family.</text>
</comment>
<name>A0A7J7CQK8_TRIWF</name>
<keyword evidence="5" id="KW-0325">Glycoprotein</keyword>
<dbReference type="CDD" id="cd05476">
    <property type="entry name" value="pepsin_A_like_plant"/>
    <property type="match status" value="1"/>
</dbReference>
<keyword evidence="4" id="KW-0378">Hydrolase</keyword>
<comment type="caution">
    <text evidence="8">The sequence shown here is derived from an EMBL/GenBank/DDBJ whole genome shotgun (WGS) entry which is preliminary data.</text>
</comment>
<dbReference type="InterPro" id="IPR001969">
    <property type="entry name" value="Aspartic_peptidase_AS"/>
</dbReference>
<dbReference type="Pfam" id="PF14543">
    <property type="entry name" value="TAXi_N"/>
    <property type="match status" value="1"/>
</dbReference>
<dbReference type="PANTHER" id="PTHR47967:SF47">
    <property type="entry name" value="CHLOROPLAST NUCLEOID DNA-BINDING PROTEIN-LIKE"/>
    <property type="match status" value="1"/>
</dbReference>
<dbReference type="InterPro" id="IPR032861">
    <property type="entry name" value="TAXi_N"/>
</dbReference>
<dbReference type="OrthoDB" id="2747330at2759"/>
<dbReference type="InterPro" id="IPR032799">
    <property type="entry name" value="TAXi_C"/>
</dbReference>
<dbReference type="PROSITE" id="PS51767">
    <property type="entry name" value="PEPTIDASE_A1"/>
    <property type="match status" value="1"/>
</dbReference>
<dbReference type="InterPro" id="IPR033121">
    <property type="entry name" value="PEPTIDASE_A1"/>
</dbReference>
<protein>
    <submittedName>
        <fullName evidence="8">Aspartic proteinase nepenthesin-1</fullName>
    </submittedName>
</protein>
<dbReference type="EMBL" id="JAAARO010000014">
    <property type="protein sequence ID" value="KAF5736249.1"/>
    <property type="molecule type" value="Genomic_DNA"/>
</dbReference>
<gene>
    <name evidence="8" type="ORF">HS088_TW14G00385</name>
</gene>
<organism evidence="8 9">
    <name type="scientific">Tripterygium wilfordii</name>
    <name type="common">Thunder God vine</name>
    <dbReference type="NCBI Taxonomy" id="458696"/>
    <lineage>
        <taxon>Eukaryota</taxon>
        <taxon>Viridiplantae</taxon>
        <taxon>Streptophyta</taxon>
        <taxon>Embryophyta</taxon>
        <taxon>Tracheophyta</taxon>
        <taxon>Spermatophyta</taxon>
        <taxon>Magnoliopsida</taxon>
        <taxon>eudicotyledons</taxon>
        <taxon>Gunneridae</taxon>
        <taxon>Pentapetalae</taxon>
        <taxon>rosids</taxon>
        <taxon>fabids</taxon>
        <taxon>Celastrales</taxon>
        <taxon>Celastraceae</taxon>
        <taxon>Tripterygium</taxon>
    </lineage>
</organism>
<dbReference type="FunFam" id="2.40.70.10:FF:000055">
    <property type="entry name" value="Probable aspartyl protease At4g16563"/>
    <property type="match status" value="1"/>
</dbReference>
<evidence type="ECO:0000256" key="4">
    <source>
        <dbReference type="ARBA" id="ARBA00022801"/>
    </source>
</evidence>
<evidence type="ECO:0000256" key="5">
    <source>
        <dbReference type="ARBA" id="ARBA00023180"/>
    </source>
</evidence>
<feature type="chain" id="PRO_5029712157" evidence="6">
    <location>
        <begin position="25"/>
        <end position="477"/>
    </location>
</feature>
<dbReference type="InterPro" id="IPR021109">
    <property type="entry name" value="Peptidase_aspartic_dom_sf"/>
</dbReference>
<feature type="signal peptide" evidence="6">
    <location>
        <begin position="1"/>
        <end position="24"/>
    </location>
</feature>
<dbReference type="GO" id="GO:0005576">
    <property type="term" value="C:extracellular region"/>
    <property type="evidence" value="ECO:0007669"/>
    <property type="project" value="TreeGrafter"/>
</dbReference>
<evidence type="ECO:0000313" key="8">
    <source>
        <dbReference type="EMBL" id="KAF5736249.1"/>
    </source>
</evidence>
<evidence type="ECO:0000259" key="7">
    <source>
        <dbReference type="PROSITE" id="PS51767"/>
    </source>
</evidence>
<dbReference type="InterPro" id="IPR051708">
    <property type="entry name" value="Plant_Aspart_Prot_A1"/>
</dbReference>
<evidence type="ECO:0000256" key="2">
    <source>
        <dbReference type="ARBA" id="ARBA00022670"/>
    </source>
</evidence>
<reference evidence="8 9" key="1">
    <citation type="journal article" date="2020" name="Nat. Commun.">
        <title>Genome of Tripterygium wilfordii and identification of cytochrome P450 involved in triptolide biosynthesis.</title>
        <authorList>
            <person name="Tu L."/>
            <person name="Su P."/>
            <person name="Zhang Z."/>
            <person name="Gao L."/>
            <person name="Wang J."/>
            <person name="Hu T."/>
            <person name="Zhou J."/>
            <person name="Zhang Y."/>
            <person name="Zhao Y."/>
            <person name="Liu Y."/>
            <person name="Song Y."/>
            <person name="Tong Y."/>
            <person name="Lu Y."/>
            <person name="Yang J."/>
            <person name="Xu C."/>
            <person name="Jia M."/>
            <person name="Peters R.J."/>
            <person name="Huang L."/>
            <person name="Gao W."/>
        </authorList>
    </citation>
    <scope>NUCLEOTIDE SEQUENCE [LARGE SCALE GENOMIC DNA]</scope>
    <source>
        <strain evidence="9">cv. XIE 37</strain>
        <tissue evidence="8">Leaf</tissue>
    </source>
</reference>
<keyword evidence="6" id="KW-0732">Signal</keyword>
<evidence type="ECO:0000313" key="9">
    <source>
        <dbReference type="Proteomes" id="UP000593562"/>
    </source>
</evidence>
<sequence length="477" mass="52257">MSTRLAYSISTFFFFLLTTSKSLATQGNPNSLVLGLSRTTASLPTPKSSIRRPSEDSDIMEPLREVRDGYLISLTLGTPPQVIQVYMDTGSDLNWVPCGNLSFDCMDCDDYRNNKLMAAYSPSHSTSSFRDVCSSSFCIDIHSSDNSFDPCTVSGCSLSILLKGTCTRPCPSFAYTYGAGGIVIGTLTRDTLRVHGTNPSVTRDIPKFSFGCVGSTYREPIGIAGFGKGPLSLPSQLGLLRKGFSHCFLPFKFANNPNISSPLLIGDVAISSRDNMQFTPMLKNPMYPNYYYIGLEAITVGTNNISATQVPLTLREFDSQGNGGMLIDSGTTYTHLPEPFYTQFLSKLDSLITYPRASEVEARSGFDLCYKVPCPNNTFMDDDHNQFPSVTFHFLNNVSVVLPQGNDFYAMSAPTNSTAVKCLLFQSMDDGNYGPAGVFGSFQQQNMEVVYDLENERIGFQTKDCASAADSQGLHKY</sequence>
<dbReference type="Gene3D" id="2.40.70.10">
    <property type="entry name" value="Acid Proteases"/>
    <property type="match status" value="2"/>
</dbReference>
<dbReference type="PROSITE" id="PS00141">
    <property type="entry name" value="ASP_PROTEASE"/>
    <property type="match status" value="1"/>
</dbReference>
<accession>A0A7J7CQK8</accession>
<dbReference type="InterPro" id="IPR034161">
    <property type="entry name" value="Pepsin-like_plant"/>
</dbReference>
<keyword evidence="3" id="KW-0064">Aspartyl protease</keyword>
<dbReference type="AlphaFoldDB" id="A0A7J7CQK8"/>
<dbReference type="InParanoid" id="A0A7J7CQK8"/>
<dbReference type="GO" id="GO:0004190">
    <property type="term" value="F:aspartic-type endopeptidase activity"/>
    <property type="evidence" value="ECO:0007669"/>
    <property type="project" value="UniProtKB-KW"/>
</dbReference>
<feature type="domain" description="Peptidase A1" evidence="7">
    <location>
        <begin position="70"/>
        <end position="461"/>
    </location>
</feature>
<keyword evidence="9" id="KW-1185">Reference proteome</keyword>
<dbReference type="SUPFAM" id="SSF50630">
    <property type="entry name" value="Acid proteases"/>
    <property type="match status" value="1"/>
</dbReference>
<evidence type="ECO:0000256" key="3">
    <source>
        <dbReference type="ARBA" id="ARBA00022750"/>
    </source>
</evidence>
<dbReference type="Proteomes" id="UP000593562">
    <property type="component" value="Unassembled WGS sequence"/>
</dbReference>
<keyword evidence="2" id="KW-0645">Protease</keyword>
<dbReference type="Pfam" id="PF14541">
    <property type="entry name" value="TAXi_C"/>
    <property type="match status" value="1"/>
</dbReference>
<dbReference type="PANTHER" id="PTHR47967">
    <property type="entry name" value="OS07G0603500 PROTEIN-RELATED"/>
    <property type="match status" value="1"/>
</dbReference>
<proteinExistence type="inferred from homology"/>
<evidence type="ECO:0000256" key="6">
    <source>
        <dbReference type="SAM" id="SignalP"/>
    </source>
</evidence>